<dbReference type="PANTHER" id="PTHR24421">
    <property type="entry name" value="NITRATE/NITRITE SENSOR PROTEIN NARX-RELATED"/>
    <property type="match status" value="1"/>
</dbReference>
<keyword evidence="8" id="KW-0902">Two-component regulatory system</keyword>
<gene>
    <name evidence="13" type="ORF">ACFPER_13685</name>
</gene>
<keyword evidence="9" id="KW-0472">Membrane</keyword>
<evidence type="ECO:0000259" key="11">
    <source>
        <dbReference type="Pfam" id="PF07730"/>
    </source>
</evidence>
<feature type="transmembrane region" description="Helical" evidence="9">
    <location>
        <begin position="33"/>
        <end position="56"/>
    </location>
</feature>
<keyword evidence="9" id="KW-0812">Transmembrane</keyword>
<evidence type="ECO:0000256" key="6">
    <source>
        <dbReference type="ARBA" id="ARBA00022777"/>
    </source>
</evidence>
<keyword evidence="6 13" id="KW-0418">Kinase</keyword>
<dbReference type="EMBL" id="JBHSJC010000002">
    <property type="protein sequence ID" value="MFC4829854.1"/>
    <property type="molecule type" value="Genomic_DNA"/>
</dbReference>
<dbReference type="Gene3D" id="3.30.565.10">
    <property type="entry name" value="Histidine kinase-like ATPase, C-terminal domain"/>
    <property type="match status" value="1"/>
</dbReference>
<dbReference type="InterPro" id="IPR003594">
    <property type="entry name" value="HATPase_dom"/>
</dbReference>
<proteinExistence type="predicted"/>
<keyword evidence="3" id="KW-0597">Phosphoprotein</keyword>
<dbReference type="InterPro" id="IPR055558">
    <property type="entry name" value="DUF7134"/>
</dbReference>
<comment type="catalytic activity">
    <reaction evidence="1">
        <text>ATP + protein L-histidine = ADP + protein N-phospho-L-histidine.</text>
        <dbReference type="EC" id="2.7.13.3"/>
    </reaction>
</comment>
<organism evidence="13 14">
    <name type="scientific">Agromyces aurantiacus</name>
    <dbReference type="NCBI Taxonomy" id="165814"/>
    <lineage>
        <taxon>Bacteria</taxon>
        <taxon>Bacillati</taxon>
        <taxon>Actinomycetota</taxon>
        <taxon>Actinomycetes</taxon>
        <taxon>Micrococcales</taxon>
        <taxon>Microbacteriaceae</taxon>
        <taxon>Agromyces</taxon>
    </lineage>
</organism>
<sequence>MAGRARTIGRATSPADADAAPGRVRRLAAERPWLVDAAVSLVFTVIVVTTLASEVIAGDAEVTPWQVVSIAGTAIALLFRRRAPVVVLVVVTLLTTVLGFSAESNLVLAVPIALYAVAAFRSPTAGWIAGTAAFAATAASLFLWLPELEARLGEPGAFDIPVVLLTIGMADAVGVLLGANTWQRAERVRVLTERADQLARERDDRARIATLAERSRIAREMHDIVAHSLSVMITLADGAATAVDRDPAGARRALDRLADTGRDALRDMRQVLSVLGEDADEGAASLEPAPGREDLDELVARFREAGLPVRFTVRGAPSADPQRDLAVYRIVQEALTNALRYATDVRRVDVTLQAAGDATIVTVVDDGRAGAPAVGAGRGLIGMSERAAVFGGSVETGPTSAGGWRVRAVIPNAEDGVARAGVDRA</sequence>
<evidence type="ECO:0000256" key="1">
    <source>
        <dbReference type="ARBA" id="ARBA00000085"/>
    </source>
</evidence>
<dbReference type="PANTHER" id="PTHR24421:SF10">
    <property type="entry name" value="NITRATE_NITRITE SENSOR PROTEIN NARQ"/>
    <property type="match status" value="1"/>
</dbReference>
<dbReference type="RefSeq" id="WP_204395082.1">
    <property type="nucleotide sequence ID" value="NZ_JAFBBW010000001.1"/>
</dbReference>
<keyword evidence="9" id="KW-1133">Transmembrane helix</keyword>
<dbReference type="Pfam" id="PF02518">
    <property type="entry name" value="HATPase_c"/>
    <property type="match status" value="1"/>
</dbReference>
<evidence type="ECO:0000256" key="8">
    <source>
        <dbReference type="ARBA" id="ARBA00023012"/>
    </source>
</evidence>
<evidence type="ECO:0000256" key="4">
    <source>
        <dbReference type="ARBA" id="ARBA00022679"/>
    </source>
</evidence>
<protein>
    <recommendedName>
        <fullName evidence="2">histidine kinase</fullName>
        <ecNumber evidence="2">2.7.13.3</ecNumber>
    </recommendedName>
</protein>
<name>A0ABV9R8E1_9MICO</name>
<feature type="domain" description="DUF7134" evidence="12">
    <location>
        <begin position="27"/>
        <end position="147"/>
    </location>
</feature>
<dbReference type="Proteomes" id="UP001595960">
    <property type="component" value="Unassembled WGS sequence"/>
</dbReference>
<evidence type="ECO:0000259" key="12">
    <source>
        <dbReference type="Pfam" id="PF23539"/>
    </source>
</evidence>
<dbReference type="Pfam" id="PF23539">
    <property type="entry name" value="DUF7134"/>
    <property type="match status" value="1"/>
</dbReference>
<comment type="caution">
    <text evidence="13">The sequence shown here is derived from an EMBL/GenBank/DDBJ whole genome shotgun (WGS) entry which is preliminary data.</text>
</comment>
<evidence type="ECO:0000313" key="14">
    <source>
        <dbReference type="Proteomes" id="UP001595960"/>
    </source>
</evidence>
<evidence type="ECO:0000313" key="13">
    <source>
        <dbReference type="EMBL" id="MFC4829854.1"/>
    </source>
</evidence>
<keyword evidence="5" id="KW-0547">Nucleotide-binding</keyword>
<dbReference type="Pfam" id="PF07730">
    <property type="entry name" value="HisKA_3"/>
    <property type="match status" value="1"/>
</dbReference>
<feature type="domain" description="Histidine kinase/HSP90-like ATPase" evidence="10">
    <location>
        <begin position="326"/>
        <end position="412"/>
    </location>
</feature>
<accession>A0ABV9R8E1</accession>
<evidence type="ECO:0000256" key="9">
    <source>
        <dbReference type="SAM" id="Phobius"/>
    </source>
</evidence>
<keyword evidence="14" id="KW-1185">Reference proteome</keyword>
<evidence type="ECO:0000259" key="10">
    <source>
        <dbReference type="Pfam" id="PF02518"/>
    </source>
</evidence>
<dbReference type="GO" id="GO:0016301">
    <property type="term" value="F:kinase activity"/>
    <property type="evidence" value="ECO:0007669"/>
    <property type="project" value="UniProtKB-KW"/>
</dbReference>
<dbReference type="SUPFAM" id="SSF55874">
    <property type="entry name" value="ATPase domain of HSP90 chaperone/DNA topoisomerase II/histidine kinase"/>
    <property type="match status" value="1"/>
</dbReference>
<dbReference type="InterPro" id="IPR050482">
    <property type="entry name" value="Sensor_HK_TwoCompSys"/>
</dbReference>
<keyword evidence="4" id="KW-0808">Transferase</keyword>
<dbReference type="EC" id="2.7.13.3" evidence="2"/>
<evidence type="ECO:0000256" key="5">
    <source>
        <dbReference type="ARBA" id="ARBA00022741"/>
    </source>
</evidence>
<evidence type="ECO:0000256" key="2">
    <source>
        <dbReference type="ARBA" id="ARBA00012438"/>
    </source>
</evidence>
<feature type="transmembrane region" description="Helical" evidence="9">
    <location>
        <begin position="86"/>
        <end position="118"/>
    </location>
</feature>
<dbReference type="InterPro" id="IPR011712">
    <property type="entry name" value="Sig_transdc_His_kin_sub3_dim/P"/>
</dbReference>
<reference evidence="14" key="1">
    <citation type="journal article" date="2019" name="Int. J. Syst. Evol. Microbiol.">
        <title>The Global Catalogue of Microorganisms (GCM) 10K type strain sequencing project: providing services to taxonomists for standard genome sequencing and annotation.</title>
        <authorList>
            <consortium name="The Broad Institute Genomics Platform"/>
            <consortium name="The Broad Institute Genome Sequencing Center for Infectious Disease"/>
            <person name="Wu L."/>
            <person name="Ma J."/>
        </authorList>
    </citation>
    <scope>NUCLEOTIDE SEQUENCE [LARGE SCALE GENOMIC DNA]</scope>
    <source>
        <strain evidence="14">CGMCC 1.12192</strain>
    </source>
</reference>
<evidence type="ECO:0000256" key="3">
    <source>
        <dbReference type="ARBA" id="ARBA00022553"/>
    </source>
</evidence>
<dbReference type="Gene3D" id="1.20.5.1930">
    <property type="match status" value="1"/>
</dbReference>
<feature type="transmembrane region" description="Helical" evidence="9">
    <location>
        <begin position="62"/>
        <end position="79"/>
    </location>
</feature>
<dbReference type="InterPro" id="IPR036890">
    <property type="entry name" value="HATPase_C_sf"/>
</dbReference>
<feature type="transmembrane region" description="Helical" evidence="9">
    <location>
        <begin position="157"/>
        <end position="179"/>
    </location>
</feature>
<feature type="domain" description="Signal transduction histidine kinase subgroup 3 dimerisation and phosphoacceptor" evidence="11">
    <location>
        <begin position="213"/>
        <end position="278"/>
    </location>
</feature>
<feature type="transmembrane region" description="Helical" evidence="9">
    <location>
        <begin position="124"/>
        <end position="145"/>
    </location>
</feature>
<keyword evidence="7" id="KW-0067">ATP-binding</keyword>
<evidence type="ECO:0000256" key="7">
    <source>
        <dbReference type="ARBA" id="ARBA00022840"/>
    </source>
</evidence>
<dbReference type="CDD" id="cd16917">
    <property type="entry name" value="HATPase_UhpB-NarQ-NarX-like"/>
    <property type="match status" value="1"/>
</dbReference>